<accession>A0A5C6C306</accession>
<gene>
    <name evidence="1" type="ORF">Poly21_10420</name>
</gene>
<dbReference type="EMBL" id="SJPU01000001">
    <property type="protein sequence ID" value="TWU18873.1"/>
    <property type="molecule type" value="Genomic_DNA"/>
</dbReference>
<evidence type="ECO:0000313" key="2">
    <source>
        <dbReference type="Proteomes" id="UP000319908"/>
    </source>
</evidence>
<protein>
    <submittedName>
        <fullName evidence="1">Uncharacterized protein</fullName>
    </submittedName>
</protein>
<keyword evidence="2" id="KW-1185">Reference proteome</keyword>
<dbReference type="AlphaFoldDB" id="A0A5C6C306"/>
<evidence type="ECO:0000313" key="1">
    <source>
        <dbReference type="EMBL" id="TWU18873.1"/>
    </source>
</evidence>
<dbReference type="Proteomes" id="UP000319908">
    <property type="component" value="Unassembled WGS sequence"/>
</dbReference>
<name>A0A5C6C306_9BACT</name>
<organism evidence="1 2">
    <name type="scientific">Allorhodopirellula heiligendammensis</name>
    <dbReference type="NCBI Taxonomy" id="2714739"/>
    <lineage>
        <taxon>Bacteria</taxon>
        <taxon>Pseudomonadati</taxon>
        <taxon>Planctomycetota</taxon>
        <taxon>Planctomycetia</taxon>
        <taxon>Pirellulales</taxon>
        <taxon>Pirellulaceae</taxon>
        <taxon>Allorhodopirellula</taxon>
    </lineage>
</organism>
<comment type="caution">
    <text evidence="1">The sequence shown here is derived from an EMBL/GenBank/DDBJ whole genome shotgun (WGS) entry which is preliminary data.</text>
</comment>
<proteinExistence type="predicted"/>
<sequence length="72" mass="8148">MVNAEPALISRSESQAQGWSCSPLFPGFSTCLRQVIKLTPLDSCQSMQWPPCWQFLLDTFTDSPIPVECRDR</sequence>
<reference evidence="1 2" key="1">
    <citation type="journal article" date="2020" name="Antonie Van Leeuwenhoek">
        <title>Rhodopirellula heiligendammensis sp. nov., Rhodopirellula pilleata sp. nov., and Rhodopirellula solitaria sp. nov. isolated from natural or artificial marine surfaces in Northern Germany and California, USA, and emended description of the genus Rhodopirellula.</title>
        <authorList>
            <person name="Kallscheuer N."/>
            <person name="Wiegand S."/>
            <person name="Jogler M."/>
            <person name="Boedeker C."/>
            <person name="Peeters S.H."/>
            <person name="Rast P."/>
            <person name="Heuer A."/>
            <person name="Jetten M.S.M."/>
            <person name="Rohde M."/>
            <person name="Jogler C."/>
        </authorList>
    </citation>
    <scope>NUCLEOTIDE SEQUENCE [LARGE SCALE GENOMIC DNA]</scope>
    <source>
        <strain evidence="1 2">Poly21</strain>
    </source>
</reference>